<dbReference type="Pfam" id="PF13244">
    <property type="entry name" value="MbhD"/>
    <property type="match status" value="1"/>
</dbReference>
<dbReference type="RefSeq" id="WP_284379967.1">
    <property type="nucleotide sequence ID" value="NZ_BSNN01000008.1"/>
</dbReference>
<dbReference type="InterPro" id="IPR025383">
    <property type="entry name" value="MrpA_C/MbhD"/>
</dbReference>
<dbReference type="Proteomes" id="UP001156694">
    <property type="component" value="Unassembled WGS sequence"/>
</dbReference>
<dbReference type="PANTHER" id="PTHR43373:SF1">
    <property type="entry name" value="NA(+)_H(+) ANTIPORTER SUBUNIT A"/>
    <property type="match status" value="1"/>
</dbReference>
<feature type="transmembrane region" description="Helical" evidence="7">
    <location>
        <begin position="27"/>
        <end position="48"/>
    </location>
</feature>
<evidence type="ECO:0000256" key="7">
    <source>
        <dbReference type="SAM" id="Phobius"/>
    </source>
</evidence>
<evidence type="ECO:0000256" key="5">
    <source>
        <dbReference type="ARBA" id="ARBA00022989"/>
    </source>
</evidence>
<evidence type="ECO:0000259" key="9">
    <source>
        <dbReference type="Pfam" id="PF20501"/>
    </source>
</evidence>
<comment type="subcellular location">
    <subcellularLocation>
        <location evidence="1">Cell membrane</location>
        <topology evidence="1">Multi-pass membrane protein</topology>
    </subcellularLocation>
</comment>
<dbReference type="InterPro" id="IPR046806">
    <property type="entry name" value="MrpA_C/MbhE"/>
</dbReference>
<feature type="transmembrane region" description="Helical" evidence="7">
    <location>
        <begin position="87"/>
        <end position="106"/>
    </location>
</feature>
<evidence type="ECO:0000256" key="3">
    <source>
        <dbReference type="ARBA" id="ARBA00022475"/>
    </source>
</evidence>
<feature type="domain" description="MrpA C-terminal/MbhD" evidence="8">
    <location>
        <begin position="13"/>
        <end position="76"/>
    </location>
</feature>
<keyword evidence="3" id="KW-1003">Cell membrane</keyword>
<reference evidence="11" key="1">
    <citation type="journal article" date="2019" name="Int. J. Syst. Evol. Microbiol.">
        <title>The Global Catalogue of Microorganisms (GCM) 10K type strain sequencing project: providing services to taxonomists for standard genome sequencing and annotation.</title>
        <authorList>
            <consortium name="The Broad Institute Genomics Platform"/>
            <consortium name="The Broad Institute Genome Sequencing Center for Infectious Disease"/>
            <person name="Wu L."/>
            <person name="Ma J."/>
        </authorList>
    </citation>
    <scope>NUCLEOTIDE SEQUENCE [LARGE SCALE GENOMIC DNA]</scope>
    <source>
        <strain evidence="11">NBRC 110140</strain>
    </source>
</reference>
<dbReference type="Pfam" id="PF20501">
    <property type="entry name" value="MbhE"/>
    <property type="match status" value="1"/>
</dbReference>
<dbReference type="PANTHER" id="PTHR43373">
    <property type="entry name" value="NA(+)/H(+) ANTIPORTER SUBUNIT"/>
    <property type="match status" value="1"/>
</dbReference>
<dbReference type="InterPro" id="IPR050616">
    <property type="entry name" value="CPA3_Na-H_Antiporter_A"/>
</dbReference>
<keyword evidence="11" id="KW-1185">Reference proteome</keyword>
<sequence>MIELFVNFVLFTMLVLTALAIVRIDRLFAVVMLSGVFSLLSALLFVTLDAVDVAFTEAAVGAGISTVLMLSTIALTKPVQKKPRHNALVPLIVVGVTGATLIYGTLDMPAFGAKDTPAQNHVAALYLERTPTDIDVPNAVTGILASYRGFDTLGETGVVFTAGIGVLLLLSGLARRREEEGEEQ</sequence>
<keyword evidence="2" id="KW-0813">Transport</keyword>
<feature type="transmembrane region" description="Helical" evidence="7">
    <location>
        <begin position="156"/>
        <end position="174"/>
    </location>
</feature>
<evidence type="ECO:0000256" key="2">
    <source>
        <dbReference type="ARBA" id="ARBA00022448"/>
    </source>
</evidence>
<name>A0ABQ5VXV4_9RHOB</name>
<feature type="transmembrane region" description="Helical" evidence="7">
    <location>
        <begin position="6"/>
        <end position="22"/>
    </location>
</feature>
<keyword evidence="6 7" id="KW-0472">Membrane</keyword>
<evidence type="ECO:0000313" key="10">
    <source>
        <dbReference type="EMBL" id="GLQ36267.1"/>
    </source>
</evidence>
<protein>
    <submittedName>
        <fullName evidence="10">Cation:proton antiporter</fullName>
    </submittedName>
</protein>
<accession>A0ABQ5VXV4</accession>
<organism evidence="10 11">
    <name type="scientific">Amylibacter marinus</name>
    <dbReference type="NCBI Taxonomy" id="1475483"/>
    <lineage>
        <taxon>Bacteria</taxon>
        <taxon>Pseudomonadati</taxon>
        <taxon>Pseudomonadota</taxon>
        <taxon>Alphaproteobacteria</taxon>
        <taxon>Rhodobacterales</taxon>
        <taxon>Paracoccaceae</taxon>
        <taxon>Amylibacter</taxon>
    </lineage>
</organism>
<gene>
    <name evidence="10" type="ORF">GCM10007939_25510</name>
</gene>
<proteinExistence type="predicted"/>
<keyword evidence="5 7" id="KW-1133">Transmembrane helix</keyword>
<evidence type="ECO:0000256" key="4">
    <source>
        <dbReference type="ARBA" id="ARBA00022692"/>
    </source>
</evidence>
<feature type="transmembrane region" description="Helical" evidence="7">
    <location>
        <begin position="54"/>
        <end position="75"/>
    </location>
</feature>
<comment type="caution">
    <text evidence="10">The sequence shown here is derived from an EMBL/GenBank/DDBJ whole genome shotgun (WGS) entry which is preliminary data.</text>
</comment>
<dbReference type="EMBL" id="BSNN01000008">
    <property type="protein sequence ID" value="GLQ36267.1"/>
    <property type="molecule type" value="Genomic_DNA"/>
</dbReference>
<evidence type="ECO:0000256" key="1">
    <source>
        <dbReference type="ARBA" id="ARBA00004651"/>
    </source>
</evidence>
<evidence type="ECO:0000313" key="11">
    <source>
        <dbReference type="Proteomes" id="UP001156694"/>
    </source>
</evidence>
<keyword evidence="4 7" id="KW-0812">Transmembrane</keyword>
<evidence type="ECO:0000259" key="8">
    <source>
        <dbReference type="Pfam" id="PF13244"/>
    </source>
</evidence>
<dbReference type="NCBIfam" id="NF009159">
    <property type="entry name" value="PRK12504.1"/>
    <property type="match status" value="1"/>
</dbReference>
<feature type="domain" description="MrpA C-terminal/MbhE" evidence="9">
    <location>
        <begin position="110"/>
        <end position="171"/>
    </location>
</feature>
<evidence type="ECO:0000256" key="6">
    <source>
        <dbReference type="ARBA" id="ARBA00023136"/>
    </source>
</evidence>